<evidence type="ECO:0000256" key="1">
    <source>
        <dbReference type="SAM" id="MobiDB-lite"/>
    </source>
</evidence>
<name>A0ABU6TDH9_9FABA</name>
<dbReference type="Proteomes" id="UP001341840">
    <property type="component" value="Unassembled WGS sequence"/>
</dbReference>
<proteinExistence type="predicted"/>
<keyword evidence="3" id="KW-1185">Reference proteome</keyword>
<feature type="region of interest" description="Disordered" evidence="1">
    <location>
        <begin position="1"/>
        <end position="35"/>
    </location>
</feature>
<evidence type="ECO:0000313" key="2">
    <source>
        <dbReference type="EMBL" id="MED6146018.1"/>
    </source>
</evidence>
<organism evidence="2 3">
    <name type="scientific">Stylosanthes scabra</name>
    <dbReference type="NCBI Taxonomy" id="79078"/>
    <lineage>
        <taxon>Eukaryota</taxon>
        <taxon>Viridiplantae</taxon>
        <taxon>Streptophyta</taxon>
        <taxon>Embryophyta</taxon>
        <taxon>Tracheophyta</taxon>
        <taxon>Spermatophyta</taxon>
        <taxon>Magnoliopsida</taxon>
        <taxon>eudicotyledons</taxon>
        <taxon>Gunneridae</taxon>
        <taxon>Pentapetalae</taxon>
        <taxon>rosids</taxon>
        <taxon>fabids</taxon>
        <taxon>Fabales</taxon>
        <taxon>Fabaceae</taxon>
        <taxon>Papilionoideae</taxon>
        <taxon>50 kb inversion clade</taxon>
        <taxon>dalbergioids sensu lato</taxon>
        <taxon>Dalbergieae</taxon>
        <taxon>Pterocarpus clade</taxon>
        <taxon>Stylosanthes</taxon>
    </lineage>
</organism>
<dbReference type="PANTHER" id="PTHR47074:SF11">
    <property type="entry name" value="REVERSE TRANSCRIPTASE-LIKE PROTEIN"/>
    <property type="match status" value="1"/>
</dbReference>
<evidence type="ECO:0008006" key="4">
    <source>
        <dbReference type="Google" id="ProtNLM"/>
    </source>
</evidence>
<accession>A0ABU6TDH9</accession>
<evidence type="ECO:0000313" key="3">
    <source>
        <dbReference type="Proteomes" id="UP001341840"/>
    </source>
</evidence>
<gene>
    <name evidence="2" type="ORF">PIB30_030580</name>
</gene>
<dbReference type="InterPro" id="IPR052929">
    <property type="entry name" value="RNase_H-like_EbsB-rel"/>
</dbReference>
<reference evidence="2 3" key="1">
    <citation type="journal article" date="2023" name="Plants (Basel)">
        <title>Bridging the Gap: Combining Genomics and Transcriptomics Approaches to Understand Stylosanthes scabra, an Orphan Legume from the Brazilian Caatinga.</title>
        <authorList>
            <person name="Ferreira-Neto J.R.C."/>
            <person name="da Silva M.D."/>
            <person name="Binneck E."/>
            <person name="de Melo N.F."/>
            <person name="da Silva R.H."/>
            <person name="de Melo A.L.T.M."/>
            <person name="Pandolfi V."/>
            <person name="Bustamante F.O."/>
            <person name="Brasileiro-Vidal A.C."/>
            <person name="Benko-Iseppon A.M."/>
        </authorList>
    </citation>
    <scope>NUCLEOTIDE SEQUENCE [LARGE SCALE GENOMIC DNA]</scope>
    <source>
        <tissue evidence="2">Leaves</tissue>
    </source>
</reference>
<feature type="non-terminal residue" evidence="2">
    <location>
        <position position="90"/>
    </location>
</feature>
<feature type="compositionally biased region" description="Polar residues" evidence="1">
    <location>
        <begin position="7"/>
        <end position="19"/>
    </location>
</feature>
<dbReference type="EMBL" id="JASCZI010090749">
    <property type="protein sequence ID" value="MED6146018.1"/>
    <property type="molecule type" value="Genomic_DNA"/>
</dbReference>
<sequence>MLESDFSAGNHTNQNPSIKQNRKPQRKATWNPPPMGWTKLNVDASFVRSFGVGYTTLVCRDSNGHLLAISSNTRKISSPLAAEALALREA</sequence>
<protein>
    <recommendedName>
        <fullName evidence="4">RNase H type-1 domain-containing protein</fullName>
    </recommendedName>
</protein>
<comment type="caution">
    <text evidence="2">The sequence shown here is derived from an EMBL/GenBank/DDBJ whole genome shotgun (WGS) entry which is preliminary data.</text>
</comment>
<dbReference type="PANTHER" id="PTHR47074">
    <property type="entry name" value="BNAC02G40300D PROTEIN"/>
    <property type="match status" value="1"/>
</dbReference>